<gene>
    <name evidence="2" type="ORF">ACFFH7_32170</name>
</gene>
<protein>
    <submittedName>
        <fullName evidence="2">Peptidase inhibitor family I36 protein</fullName>
    </submittedName>
</protein>
<evidence type="ECO:0000256" key="1">
    <source>
        <dbReference type="SAM" id="SignalP"/>
    </source>
</evidence>
<proteinExistence type="predicted"/>
<dbReference type="RefSeq" id="WP_273943235.1">
    <property type="nucleotide sequence ID" value="NZ_CP097263.1"/>
</dbReference>
<sequence>MRTTLRLITAAAVIAIGCAGTAQAGATSYQQTVTIVDVQGQSPRTVAGSKDGVCDNQEFCLYTGANRTGSVVDQLVYDNNLDDTYIGHQGTGSWWNRSSHDWYVFDGLHCSGRQVRLGANSWSNTSSAWRGHIRSAARADSLSTCQKG</sequence>
<dbReference type="PROSITE" id="PS51257">
    <property type="entry name" value="PROKAR_LIPOPROTEIN"/>
    <property type="match status" value="1"/>
</dbReference>
<organism evidence="2 3">
    <name type="scientific">Kutzneria chonburiensis</name>
    <dbReference type="NCBI Taxonomy" id="1483604"/>
    <lineage>
        <taxon>Bacteria</taxon>
        <taxon>Bacillati</taxon>
        <taxon>Actinomycetota</taxon>
        <taxon>Actinomycetes</taxon>
        <taxon>Pseudonocardiales</taxon>
        <taxon>Pseudonocardiaceae</taxon>
        <taxon>Kutzneria</taxon>
    </lineage>
</organism>
<evidence type="ECO:0000313" key="2">
    <source>
        <dbReference type="EMBL" id="MFC0546211.1"/>
    </source>
</evidence>
<feature type="signal peptide" evidence="1">
    <location>
        <begin position="1"/>
        <end position="24"/>
    </location>
</feature>
<feature type="chain" id="PRO_5046123165" evidence="1">
    <location>
        <begin position="25"/>
        <end position="148"/>
    </location>
</feature>
<dbReference type="EMBL" id="JBHLUD010000011">
    <property type="protein sequence ID" value="MFC0546211.1"/>
    <property type="molecule type" value="Genomic_DNA"/>
</dbReference>
<comment type="caution">
    <text evidence="2">The sequence shown here is derived from an EMBL/GenBank/DDBJ whole genome shotgun (WGS) entry which is preliminary data.</text>
</comment>
<dbReference type="Proteomes" id="UP001589810">
    <property type="component" value="Unassembled WGS sequence"/>
</dbReference>
<reference evidence="2 3" key="1">
    <citation type="submission" date="2024-09" db="EMBL/GenBank/DDBJ databases">
        <authorList>
            <person name="Sun Q."/>
            <person name="Mori K."/>
        </authorList>
    </citation>
    <scope>NUCLEOTIDE SEQUENCE [LARGE SCALE GENOMIC DNA]</scope>
    <source>
        <strain evidence="2 3">TBRC 1432</strain>
    </source>
</reference>
<keyword evidence="3" id="KW-1185">Reference proteome</keyword>
<keyword evidence="1" id="KW-0732">Signal</keyword>
<accession>A0ABV6N2B5</accession>
<dbReference type="Pfam" id="PF03995">
    <property type="entry name" value="Inhibitor_I36"/>
    <property type="match status" value="1"/>
</dbReference>
<name>A0ABV6N2B5_9PSEU</name>
<evidence type="ECO:0000313" key="3">
    <source>
        <dbReference type="Proteomes" id="UP001589810"/>
    </source>
</evidence>